<sequence>MKRTHEVRPGSWLAAALAFSLVAASCGRREERGAEAGYDPLARAREAAGRVRNPEASVPPLCYTKTNGTSNPCWVCHTSAHGPNTRADWDLQVEYSFSETALKNHYENLFVDRRADMAALSDEEILRYVREDNYGPLRRALAGAPGFEGYVPDLDLERGFDEQGFAKDGSGYRAVRYKPFPGAFWPTNGSSDDVFLRLPEAFRKDTQGAASRAIYTLNLSLLEAAITSDPDAPPDRIDRRIEPVDERLLGFDLDGDGTFAPGVTRVRRLPKTYAGGASSVPLERGLYPRGVEFLHSVRYLDPDAPGFAARRMKELRYARKVLSPDRWALLRAQEKELDEKDEGLLPVYTGSAMGGLRNAFGWQLQGFIEDEAGRLRLSTDEEHRFCMGCHSSLGVTVDQTFSFARKVPGEAGWRMQDIRDMPDVPQLGHTEPEVLVYLRRVGGGDELRANDEMTARFFAGGALAEAEVRRAAPGGDRDLAFLLFPSRARALALDKAYRVLVRGQRFDLGRDALPTPAVNVHATITNGSTGLEAANRVYRDGRLRLDWGATATSAR</sequence>
<protein>
    <recommendedName>
        <fullName evidence="3">Lipoprotein</fullName>
    </recommendedName>
</protein>
<dbReference type="EMBL" id="JARZHI010000038">
    <property type="protein sequence ID" value="MDI1434117.1"/>
    <property type="molecule type" value="Genomic_DNA"/>
</dbReference>
<organism evidence="1 2">
    <name type="scientific">Polyangium sorediatum</name>
    <dbReference type="NCBI Taxonomy" id="889274"/>
    <lineage>
        <taxon>Bacteria</taxon>
        <taxon>Pseudomonadati</taxon>
        <taxon>Myxococcota</taxon>
        <taxon>Polyangia</taxon>
        <taxon>Polyangiales</taxon>
        <taxon>Polyangiaceae</taxon>
        <taxon>Polyangium</taxon>
    </lineage>
</organism>
<dbReference type="Proteomes" id="UP001160301">
    <property type="component" value="Unassembled WGS sequence"/>
</dbReference>
<proteinExistence type="predicted"/>
<keyword evidence="2" id="KW-1185">Reference proteome</keyword>
<comment type="caution">
    <text evidence="1">The sequence shown here is derived from an EMBL/GenBank/DDBJ whole genome shotgun (WGS) entry which is preliminary data.</text>
</comment>
<dbReference type="PROSITE" id="PS51257">
    <property type="entry name" value="PROKAR_LIPOPROTEIN"/>
    <property type="match status" value="1"/>
</dbReference>
<evidence type="ECO:0008006" key="3">
    <source>
        <dbReference type="Google" id="ProtNLM"/>
    </source>
</evidence>
<accession>A0ABT6P158</accession>
<reference evidence="1 2" key="1">
    <citation type="submission" date="2023-04" db="EMBL/GenBank/DDBJ databases">
        <title>The genome sequence of Polyangium sorediatum DSM14670.</title>
        <authorList>
            <person name="Zhang X."/>
        </authorList>
    </citation>
    <scope>NUCLEOTIDE SEQUENCE [LARGE SCALE GENOMIC DNA]</scope>
    <source>
        <strain evidence="1 2">DSM 14670</strain>
    </source>
</reference>
<name>A0ABT6P158_9BACT</name>
<dbReference type="RefSeq" id="WP_136969537.1">
    <property type="nucleotide sequence ID" value="NZ_JARZHI010000038.1"/>
</dbReference>
<evidence type="ECO:0000313" key="2">
    <source>
        <dbReference type="Proteomes" id="UP001160301"/>
    </source>
</evidence>
<evidence type="ECO:0000313" key="1">
    <source>
        <dbReference type="EMBL" id="MDI1434117.1"/>
    </source>
</evidence>
<gene>
    <name evidence="1" type="ORF">QHF89_31750</name>
</gene>